<dbReference type="AlphaFoldDB" id="A0A372JGE1"/>
<organism evidence="2 3">
    <name type="scientific">Actinomadura logoneensis</name>
    <dbReference type="NCBI Taxonomy" id="2293572"/>
    <lineage>
        <taxon>Bacteria</taxon>
        <taxon>Bacillati</taxon>
        <taxon>Actinomycetota</taxon>
        <taxon>Actinomycetes</taxon>
        <taxon>Streptosporangiales</taxon>
        <taxon>Thermomonosporaceae</taxon>
        <taxon>Actinomadura</taxon>
    </lineage>
</organism>
<evidence type="ECO:0000313" key="2">
    <source>
        <dbReference type="EMBL" id="RFU38886.1"/>
    </source>
</evidence>
<evidence type="ECO:0000313" key="3">
    <source>
        <dbReference type="Proteomes" id="UP000261811"/>
    </source>
</evidence>
<dbReference type="Pfam" id="PF18305">
    <property type="entry name" value="DNA_pol_A_exoN"/>
    <property type="match status" value="1"/>
</dbReference>
<dbReference type="EMBL" id="QURH01000665">
    <property type="protein sequence ID" value="RFU38886.1"/>
    <property type="molecule type" value="Genomic_DNA"/>
</dbReference>
<feature type="non-terminal residue" evidence="2">
    <location>
        <position position="1"/>
    </location>
</feature>
<evidence type="ECO:0000259" key="1">
    <source>
        <dbReference type="Pfam" id="PF18305"/>
    </source>
</evidence>
<sequence length="88" mass="9565">PAHRWAERDPAAAARLTAARAVVTTLSEEYTVPAENLMQPDAVRRLSWSPPPGPVDADAISDALRGLGAREWQIGLVVPPLVRTWSEL</sequence>
<protein>
    <submittedName>
        <fullName evidence="2">Ribonuclease D</fullName>
    </submittedName>
</protein>
<keyword evidence="3" id="KW-1185">Reference proteome</keyword>
<accession>A0A372JGE1</accession>
<reference evidence="2 3" key="1">
    <citation type="submission" date="2018-08" db="EMBL/GenBank/DDBJ databases">
        <title>Actinomadura jelena sp. nov., a novel Actinomycete isolated from soil in Chad.</title>
        <authorList>
            <person name="Shi L."/>
        </authorList>
    </citation>
    <scope>NUCLEOTIDE SEQUENCE [LARGE SCALE GENOMIC DNA]</scope>
    <source>
        <strain evidence="2 3">NEAU-G17</strain>
    </source>
</reference>
<gene>
    <name evidence="2" type="ORF">DZF91_25340</name>
</gene>
<dbReference type="InterPro" id="IPR044876">
    <property type="entry name" value="HRDC_dom_sf"/>
</dbReference>
<dbReference type="Proteomes" id="UP000261811">
    <property type="component" value="Unassembled WGS sequence"/>
</dbReference>
<name>A0A372JGE1_9ACTN</name>
<dbReference type="InterPro" id="IPR041605">
    <property type="entry name" value="Exo_C"/>
</dbReference>
<feature type="domain" description="3'-5' exonuclease C-terminal" evidence="1">
    <location>
        <begin position="1"/>
        <end position="83"/>
    </location>
</feature>
<dbReference type="Gene3D" id="1.10.150.80">
    <property type="entry name" value="HRDC domain"/>
    <property type="match status" value="1"/>
</dbReference>
<comment type="caution">
    <text evidence="2">The sequence shown here is derived from an EMBL/GenBank/DDBJ whole genome shotgun (WGS) entry which is preliminary data.</text>
</comment>
<proteinExistence type="predicted"/>